<proteinExistence type="predicted"/>
<reference evidence="1 2" key="1">
    <citation type="journal article" date="2022" name="Hortic Res">
        <title>A haplotype resolved chromosomal level avocado genome allows analysis of novel avocado genes.</title>
        <authorList>
            <person name="Nath O."/>
            <person name="Fletcher S.J."/>
            <person name="Hayward A."/>
            <person name="Shaw L.M."/>
            <person name="Masouleh A.K."/>
            <person name="Furtado A."/>
            <person name="Henry R.J."/>
            <person name="Mitter N."/>
        </authorList>
    </citation>
    <scope>NUCLEOTIDE SEQUENCE [LARGE SCALE GENOMIC DNA]</scope>
    <source>
        <strain evidence="2">cv. Hass</strain>
    </source>
</reference>
<evidence type="ECO:0000313" key="1">
    <source>
        <dbReference type="EMBL" id="KAJ8642405.1"/>
    </source>
</evidence>
<protein>
    <submittedName>
        <fullName evidence="1">Uncharacterized protein</fullName>
    </submittedName>
</protein>
<dbReference type="EMBL" id="CM056813">
    <property type="protein sequence ID" value="KAJ8642405.1"/>
    <property type="molecule type" value="Genomic_DNA"/>
</dbReference>
<name>A0ACC2M9U0_PERAE</name>
<evidence type="ECO:0000313" key="2">
    <source>
        <dbReference type="Proteomes" id="UP001234297"/>
    </source>
</evidence>
<gene>
    <name evidence="1" type="ORF">MRB53_019099</name>
</gene>
<keyword evidence="2" id="KW-1185">Reference proteome</keyword>
<organism evidence="1 2">
    <name type="scientific">Persea americana</name>
    <name type="common">Avocado</name>
    <dbReference type="NCBI Taxonomy" id="3435"/>
    <lineage>
        <taxon>Eukaryota</taxon>
        <taxon>Viridiplantae</taxon>
        <taxon>Streptophyta</taxon>
        <taxon>Embryophyta</taxon>
        <taxon>Tracheophyta</taxon>
        <taxon>Spermatophyta</taxon>
        <taxon>Magnoliopsida</taxon>
        <taxon>Magnoliidae</taxon>
        <taxon>Laurales</taxon>
        <taxon>Lauraceae</taxon>
        <taxon>Persea</taxon>
    </lineage>
</organism>
<dbReference type="Proteomes" id="UP001234297">
    <property type="component" value="Chromosome 5"/>
</dbReference>
<accession>A0ACC2M9U0</accession>
<comment type="caution">
    <text evidence="1">The sequence shown here is derived from an EMBL/GenBank/DDBJ whole genome shotgun (WGS) entry which is preliminary data.</text>
</comment>
<sequence length="388" mass="42735">MAEICCDVVSENEEPPQYKSGSREARRRRMEIRRFKFVAGVVSPAESDRCKRPKTEASSLLRKCENTVEDGGGDGKVEDKPDLSSDLPPVFNDSFPKLGVTSICGRRRDMEDAVSIRPSFFRRERQISARFHFFGVYDGHGCSHVAMCCKERLHNLVAEELGNAEASLDWKAALERSFLRMDTHVSGHGREEQMASNCRCELQTPQCDAVGSTAVIALLAPDKIIVANCGDSRALLCRNGKPIPLSSDHKPDRPDELLRIQAAGGRVIYWDGPRVLGVLAMSRAIGDNYLKPFVSSEPEVRVVERGGEDECLILASDGLWDVVSNETACDIVRMCLRGRRAPACGGDEEGSSSDRACSDASMLLTKLALARQSMDNISVVVVDLRVRT</sequence>